<proteinExistence type="predicted"/>
<dbReference type="Proteomes" id="UP000292282">
    <property type="component" value="Unassembled WGS sequence"/>
</dbReference>
<dbReference type="EMBL" id="PITK01000035">
    <property type="protein sequence ID" value="TBU20678.1"/>
    <property type="molecule type" value="Genomic_DNA"/>
</dbReference>
<evidence type="ECO:0000313" key="3">
    <source>
        <dbReference type="Proteomes" id="UP000292282"/>
    </source>
</evidence>
<comment type="caution">
    <text evidence="2">The sequence shown here is derived from an EMBL/GenBank/DDBJ whole genome shotgun (WGS) entry which is preliminary data.</text>
</comment>
<dbReference type="VEuPathDB" id="MicrosporidiaDB:CWI38_0035p0010"/>
<name>A0A4Q9M3T6_9MICR</name>
<evidence type="ECO:0000256" key="1">
    <source>
        <dbReference type="SAM" id="MobiDB-lite"/>
    </source>
</evidence>
<reference evidence="2 3" key="1">
    <citation type="submission" date="2017-12" db="EMBL/GenBank/DDBJ databases">
        <authorList>
            <person name="Pombert J.-F."/>
            <person name="Haag K.L."/>
            <person name="Ebert D."/>
        </authorList>
    </citation>
    <scope>NUCLEOTIDE SEQUENCE [LARGE SCALE GENOMIC DNA]</scope>
    <source>
        <strain evidence="2">IL-G-3</strain>
    </source>
</reference>
<gene>
    <name evidence="2" type="ORF">CWI38_0035p0010</name>
</gene>
<feature type="region of interest" description="Disordered" evidence="1">
    <location>
        <begin position="1"/>
        <end position="22"/>
    </location>
</feature>
<accession>A0A4Q9M3T6</accession>
<protein>
    <submittedName>
        <fullName evidence="2">Uncharacterized protein</fullName>
    </submittedName>
</protein>
<evidence type="ECO:0000313" key="2">
    <source>
        <dbReference type="EMBL" id="TBU20678.1"/>
    </source>
</evidence>
<sequence>MTNHCEKKLAQSEMGKEVKSEENGERRRIATFFANTCTLSDTTVYINLRDKLFSKTKEISEKEIEKVEIRTRKNPNKLVDSKVLDLINRVVCEYAKAHVPNSITETAYIMQAAQVCYDEATRKEKPRSALPFGNKKLYEIMREFNLNLSSVTDLSEALVKKNESLNVYEKKITMHESRKQFRKENRMFELFRGRFYRGLSERVKSEHVVSSDEIVSFWSTMWNKNTDTVTYENYLIPFVSDNHPTMFLLLDEFVNIINWLPNWKAAGIDGIYLEEEALLQNNTCIFNLYKLTTKCVTKVLAENKLVTVRDRVILHGDSWILSAMTGEANEFKMEIATNYTCCEDTGSLLEGVAQTSKDLKDFANFSKLDDAVRAVLVKNKIHLRPGCKERLYLPRTELGRGLHSVELRSENMLLQLLDCLEKCKKISTRRAELLKVENNNNPHLALIKGFLKVKYRLVEENEIETLKLHSKLYNARKNELVSVRNIRPRYEAVFCIFQDRNVFWSADRLCQHCEKSGKTVNHLATRLVRYLHIVLLNKYKFKSSKRIRSHPEQEILDNEYAEIRVDTRIKTDTNIFILDKKKNNIKLIEIGITSQDSLQIVETEKLKKYDRQATELSLIYKCSVEIIPYVMTWVGIVTKYHEAHIKRLEIPMNVEAYIQAIVLKKTVETISFVQARGLDSRYNVEDSWKRTSKYTNTLLKQASIEEDGIDDKHKERPDFEEETTMVKEVKKMHKDRMLVSVFFTVNTKTYFFRKNQHIITLLMRLLCAMSSATVNFFVINDENCIQNLFASDLTLEMIFAENKSVIWINEEEKITIFKNNILRYEAPSKQPKYYNPNIHTLHHWNNMLFNSKLIKKHLDSKSTNIKIFLKDISYPALLLFLKLIDNSDSFISQINIQDFLDILLIITILDIEKTKERDYFLKDLLRNVMSEMLRQDSTLYFDNNLCRYHYSYIKKSLFMDIWIFFINFITFDDKSAQIFIVLSGNRNLCFKRTYMFSDSYTSLKKIENNQLYLRFDDISIRNIYKIRNQKHYMNTWIFLLKIVDLDLLYLVFSTEEIYKKATVLFSSVTFNAEKLYIVTAKNSIKLFLNKQIPVISNKLKVLKLESSLTSEDFKKLFGFCGDITKLTLKLESLDFQGLKIIKKFCLMNLNKTCNIFCKIYELLNTDFERIKKIPNNLKIYASKLQTRSVDIELSTVSTFFPSIYSYKYIYLKNLSLYNFFLLLECFKFKSVSFDFTKNSSPYKLEDSVYRYLRYIQTMKYMFLANIYIRDTLLEYVLDSNTIVSLDLSNSVCSYNLKFLSTNPMTNEKLKTIAINTISSGIDSSFLIYLNNFKAIEIFILLNTEISFTTSLEENNHYNFIVEEESKIHLKYLEVKTKPDSMESSNYLNFLSKIYNFSSLLSIVYCVFSISEIEYQYFLKMKQLESMRLKIRNRTECIDFGNVFNYESFNTIILLLIDVCLIRIKDIEIFKKFKNLGYFSIYCDNFDNGSIFYIKKKDFKRTVLVIERPNRASRSNEINNYLDSEFRFKFT</sequence>
<keyword evidence="3" id="KW-1185">Reference proteome</keyword>
<organism evidence="2 3">
    <name type="scientific">Hamiltosporidium tvaerminnensis</name>
    <dbReference type="NCBI Taxonomy" id="1176355"/>
    <lineage>
        <taxon>Eukaryota</taxon>
        <taxon>Fungi</taxon>
        <taxon>Fungi incertae sedis</taxon>
        <taxon>Microsporidia</taxon>
        <taxon>Dubosqiidae</taxon>
        <taxon>Hamiltosporidium</taxon>
    </lineage>
</organism>